<keyword evidence="2" id="KW-1185">Reference proteome</keyword>
<evidence type="ECO:0000313" key="2">
    <source>
        <dbReference type="Proteomes" id="UP000271098"/>
    </source>
</evidence>
<dbReference type="Proteomes" id="UP000271098">
    <property type="component" value="Unassembled WGS sequence"/>
</dbReference>
<reference evidence="1 2" key="2">
    <citation type="submission" date="2018-11" db="EMBL/GenBank/DDBJ databases">
        <authorList>
            <consortium name="Pathogen Informatics"/>
        </authorList>
    </citation>
    <scope>NUCLEOTIDE SEQUENCE [LARGE SCALE GENOMIC DNA]</scope>
</reference>
<name>A0A183DJM1_9BILA</name>
<dbReference type="Gene3D" id="3.60.15.10">
    <property type="entry name" value="Ribonuclease Z/Hydroxyacylglutathione hydrolase-like"/>
    <property type="match status" value="1"/>
</dbReference>
<reference evidence="3" key="1">
    <citation type="submission" date="2016-06" db="UniProtKB">
        <authorList>
            <consortium name="WormBaseParasite"/>
        </authorList>
    </citation>
    <scope>IDENTIFICATION</scope>
</reference>
<accession>A0A183DJM1</accession>
<proteinExistence type="predicted"/>
<dbReference type="SUPFAM" id="SSF56281">
    <property type="entry name" value="Metallo-hydrolase/oxidoreductase"/>
    <property type="match status" value="1"/>
</dbReference>
<protein>
    <submittedName>
        <fullName evidence="3">Lactamase_B domain-containing protein</fullName>
    </submittedName>
</protein>
<dbReference type="EMBL" id="UYRT01027383">
    <property type="protein sequence ID" value="VDK66257.1"/>
    <property type="molecule type" value="Genomic_DNA"/>
</dbReference>
<dbReference type="InterPro" id="IPR036866">
    <property type="entry name" value="RibonucZ/Hydroxyglut_hydro"/>
</dbReference>
<organism evidence="3">
    <name type="scientific">Gongylonema pulchrum</name>
    <dbReference type="NCBI Taxonomy" id="637853"/>
    <lineage>
        <taxon>Eukaryota</taxon>
        <taxon>Metazoa</taxon>
        <taxon>Ecdysozoa</taxon>
        <taxon>Nematoda</taxon>
        <taxon>Chromadorea</taxon>
        <taxon>Rhabditida</taxon>
        <taxon>Spirurina</taxon>
        <taxon>Spiruromorpha</taxon>
        <taxon>Spiruroidea</taxon>
        <taxon>Gongylonematidae</taxon>
        <taxon>Gongylonema</taxon>
    </lineage>
</organism>
<dbReference type="OrthoDB" id="449487at2759"/>
<dbReference type="WBParaSite" id="GPUH_0000892201-mRNA-1">
    <property type="protein sequence ID" value="GPUH_0000892201-mRNA-1"/>
    <property type="gene ID" value="GPUH_0000892201"/>
</dbReference>
<gene>
    <name evidence="1" type="ORF">GPUH_LOCUS8911</name>
</gene>
<sequence>MYNSNCFGPWYTRRQLNKVHEKCPNGHSSTASFKYGDITITVIPQNGDNYSYLIFCEPTDDCVVVDVGDAKPVLECLGSEKVPQAVLVTHKH</sequence>
<evidence type="ECO:0000313" key="1">
    <source>
        <dbReference type="EMBL" id="VDK66257.1"/>
    </source>
</evidence>
<evidence type="ECO:0000313" key="3">
    <source>
        <dbReference type="WBParaSite" id="GPUH_0000892201-mRNA-1"/>
    </source>
</evidence>
<dbReference type="AlphaFoldDB" id="A0A183DJM1"/>